<dbReference type="PANTHER" id="PTHR46015">
    <property type="entry name" value="ZGC:172121"/>
    <property type="match status" value="1"/>
</dbReference>
<dbReference type="GO" id="GO:0046872">
    <property type="term" value="F:metal ion binding"/>
    <property type="evidence" value="ECO:0007669"/>
    <property type="project" value="UniProtKB-KW"/>
</dbReference>
<accession>A0A1B7T9L8</accession>
<feature type="binding site" evidence="5">
    <location>
        <position position="327"/>
    </location>
    <ligand>
        <name>Zn(2+)</name>
        <dbReference type="ChEBI" id="CHEBI:29105"/>
    </ligand>
</feature>
<evidence type="ECO:0000313" key="8">
    <source>
        <dbReference type="Proteomes" id="UP000092321"/>
    </source>
</evidence>
<dbReference type="GO" id="GO:0008898">
    <property type="term" value="F:S-adenosylmethionine-homocysteine S-methyltransferase activity"/>
    <property type="evidence" value="ECO:0007669"/>
    <property type="project" value="TreeGrafter"/>
</dbReference>
<keyword evidence="3 5" id="KW-0479">Metal-binding</keyword>
<proteinExistence type="predicted"/>
<dbReference type="AlphaFoldDB" id="A0A1B7T9L8"/>
<evidence type="ECO:0000256" key="1">
    <source>
        <dbReference type="ARBA" id="ARBA00022603"/>
    </source>
</evidence>
<dbReference type="GO" id="GO:0033528">
    <property type="term" value="P:S-methylmethionine cycle"/>
    <property type="evidence" value="ECO:0007669"/>
    <property type="project" value="TreeGrafter"/>
</dbReference>
<reference evidence="8" key="1">
    <citation type="journal article" date="2016" name="Proc. Natl. Acad. Sci. U.S.A.">
        <title>Comparative genomics of biotechnologically important yeasts.</title>
        <authorList>
            <person name="Riley R."/>
            <person name="Haridas S."/>
            <person name="Wolfe K.H."/>
            <person name="Lopes M.R."/>
            <person name="Hittinger C.T."/>
            <person name="Goeker M."/>
            <person name="Salamov A.A."/>
            <person name="Wisecaver J.H."/>
            <person name="Long T.M."/>
            <person name="Calvey C.H."/>
            <person name="Aerts A.L."/>
            <person name="Barry K.W."/>
            <person name="Choi C."/>
            <person name="Clum A."/>
            <person name="Coughlan A.Y."/>
            <person name="Deshpande S."/>
            <person name="Douglass A.P."/>
            <person name="Hanson S.J."/>
            <person name="Klenk H.-P."/>
            <person name="LaButti K.M."/>
            <person name="Lapidus A."/>
            <person name="Lindquist E.A."/>
            <person name="Lipzen A.M."/>
            <person name="Meier-Kolthoff J.P."/>
            <person name="Ohm R.A."/>
            <person name="Otillar R.P."/>
            <person name="Pangilinan J.L."/>
            <person name="Peng Y."/>
            <person name="Rokas A."/>
            <person name="Rosa C.A."/>
            <person name="Scheuner C."/>
            <person name="Sibirny A.A."/>
            <person name="Slot J.C."/>
            <person name="Stielow J.B."/>
            <person name="Sun H."/>
            <person name="Kurtzman C.P."/>
            <person name="Blackwell M."/>
            <person name="Grigoriev I.V."/>
            <person name="Jeffries T.W."/>
        </authorList>
    </citation>
    <scope>NUCLEOTIDE SEQUENCE [LARGE SCALE GENOMIC DNA]</scope>
    <source>
        <strain evidence="8">NRRL Y-1626</strain>
    </source>
</reference>
<dbReference type="GO" id="GO:0032259">
    <property type="term" value="P:methylation"/>
    <property type="evidence" value="ECO:0007669"/>
    <property type="project" value="UniProtKB-KW"/>
</dbReference>
<dbReference type="Proteomes" id="UP000092321">
    <property type="component" value="Unassembled WGS sequence"/>
</dbReference>
<dbReference type="SUPFAM" id="SSF82282">
    <property type="entry name" value="Homocysteine S-methyltransferase"/>
    <property type="match status" value="1"/>
</dbReference>
<evidence type="ECO:0000256" key="3">
    <source>
        <dbReference type="ARBA" id="ARBA00022723"/>
    </source>
</evidence>
<comment type="caution">
    <text evidence="7">The sequence shown here is derived from an EMBL/GenBank/DDBJ whole genome shotgun (WGS) entry which is preliminary data.</text>
</comment>
<feature type="binding site" evidence="5">
    <location>
        <position position="328"/>
    </location>
    <ligand>
        <name>Zn(2+)</name>
        <dbReference type="ChEBI" id="CHEBI:29105"/>
    </ligand>
</feature>
<feature type="domain" description="Hcy-binding" evidence="6">
    <location>
        <begin position="9"/>
        <end position="342"/>
    </location>
</feature>
<keyword evidence="8" id="KW-1185">Reference proteome</keyword>
<evidence type="ECO:0000256" key="5">
    <source>
        <dbReference type="PROSITE-ProRule" id="PRU00333"/>
    </source>
</evidence>
<dbReference type="Pfam" id="PF02574">
    <property type="entry name" value="S-methyl_trans"/>
    <property type="match status" value="1"/>
</dbReference>
<sequence length="344" mass="39170">MTTAVEKFVKNISNPNDKTIYVLDGGQGTYLENSGINVNSQIWCSIPFTKDSFWNENEKSTERRIMEQMFKDFLNAGCNLVMTPTYQLNYSSYLTELKLKDSEKSLKQYDSLLTKIGSFTRKQTLNRDNKDILVVGSIGCYGSMILAEFTGKYGDDAANIDYYKHYKPQLDNFLQNDNIDIIGFETVPNFYELKFLLSLDSKILNKPFFIGLSTNDNQELRDGTPLSKVGELLNELKTINKLNENCILFGCNCCSFVSSSKSIHSLKESLNFYLPLISYPNSGEIYDTVTKEWYKPKDELLYAGNSNNWQVSVDKYIDDNCKVIGGCCRTTPADIKSIYEAINK</sequence>
<name>A0A1B7T9L8_9ASCO</name>
<gene>
    <name evidence="7" type="ORF">HANVADRAFT_53935</name>
</gene>
<keyword evidence="2 5" id="KW-0808">Transferase</keyword>
<feature type="binding site" evidence="5">
    <location>
        <position position="253"/>
    </location>
    <ligand>
        <name>Zn(2+)</name>
        <dbReference type="ChEBI" id="CHEBI:29105"/>
    </ligand>
</feature>
<dbReference type="OrthoDB" id="261426at2759"/>
<evidence type="ECO:0000256" key="4">
    <source>
        <dbReference type="ARBA" id="ARBA00022833"/>
    </source>
</evidence>
<comment type="cofactor">
    <cofactor evidence="5">
        <name>Zn(2+)</name>
        <dbReference type="ChEBI" id="CHEBI:29105"/>
    </cofactor>
</comment>
<dbReference type="InterPro" id="IPR051486">
    <property type="entry name" value="Hcy_S-methyltransferase"/>
</dbReference>
<evidence type="ECO:0000256" key="2">
    <source>
        <dbReference type="ARBA" id="ARBA00022679"/>
    </source>
</evidence>
<dbReference type="GO" id="GO:0009086">
    <property type="term" value="P:methionine biosynthetic process"/>
    <property type="evidence" value="ECO:0007669"/>
    <property type="project" value="TreeGrafter"/>
</dbReference>
<dbReference type="Gene3D" id="3.20.20.330">
    <property type="entry name" value="Homocysteine-binding-like domain"/>
    <property type="match status" value="1"/>
</dbReference>
<protein>
    <submittedName>
        <fullName evidence="7">Homocysteine S-methyltransferase</fullName>
    </submittedName>
</protein>
<dbReference type="PANTHER" id="PTHR46015:SF1">
    <property type="entry name" value="HOMOCYSTEINE S-METHYLTRANSFERASE-LIKE ISOFORM 1"/>
    <property type="match status" value="1"/>
</dbReference>
<dbReference type="EMBL" id="LXPE01000109">
    <property type="protein sequence ID" value="OBA25422.1"/>
    <property type="molecule type" value="Genomic_DNA"/>
</dbReference>
<dbReference type="InterPro" id="IPR003726">
    <property type="entry name" value="HCY_dom"/>
</dbReference>
<dbReference type="InterPro" id="IPR036589">
    <property type="entry name" value="HCY_dom_sf"/>
</dbReference>
<evidence type="ECO:0000259" key="6">
    <source>
        <dbReference type="PROSITE" id="PS50970"/>
    </source>
</evidence>
<organism evidence="7 8">
    <name type="scientific">Hanseniaspora valbyensis NRRL Y-1626</name>
    <dbReference type="NCBI Taxonomy" id="766949"/>
    <lineage>
        <taxon>Eukaryota</taxon>
        <taxon>Fungi</taxon>
        <taxon>Dikarya</taxon>
        <taxon>Ascomycota</taxon>
        <taxon>Saccharomycotina</taxon>
        <taxon>Saccharomycetes</taxon>
        <taxon>Saccharomycodales</taxon>
        <taxon>Saccharomycodaceae</taxon>
        <taxon>Hanseniaspora</taxon>
    </lineage>
</organism>
<keyword evidence="1 5" id="KW-0489">Methyltransferase</keyword>
<keyword evidence="4 5" id="KW-0862">Zinc</keyword>
<evidence type="ECO:0000313" key="7">
    <source>
        <dbReference type="EMBL" id="OBA25422.1"/>
    </source>
</evidence>
<dbReference type="PROSITE" id="PS50970">
    <property type="entry name" value="HCY"/>
    <property type="match status" value="1"/>
</dbReference>